<protein>
    <submittedName>
        <fullName evidence="2">Dehydratase</fullName>
    </submittedName>
</protein>
<proteinExistence type="predicted"/>
<dbReference type="AlphaFoldDB" id="A0A2W5SFJ1"/>
<dbReference type="Pfam" id="PF01575">
    <property type="entry name" value="MaoC_dehydratas"/>
    <property type="match status" value="1"/>
</dbReference>
<reference evidence="2 3" key="1">
    <citation type="submission" date="2017-08" db="EMBL/GenBank/DDBJ databases">
        <title>Infants hospitalized years apart are colonized by the same room-sourced microbial strains.</title>
        <authorList>
            <person name="Brooks B."/>
            <person name="Olm M.R."/>
            <person name="Firek B.A."/>
            <person name="Baker R."/>
            <person name="Thomas B.C."/>
            <person name="Morowitz M.J."/>
            <person name="Banfield J.F."/>
        </authorList>
    </citation>
    <scope>NUCLEOTIDE SEQUENCE [LARGE SCALE GENOMIC DNA]</scope>
    <source>
        <strain evidence="2">S2_005_003_R2_41</strain>
    </source>
</reference>
<dbReference type="InterPro" id="IPR029069">
    <property type="entry name" value="HotDog_dom_sf"/>
</dbReference>
<gene>
    <name evidence="2" type="ORF">DI563_00610</name>
</gene>
<dbReference type="Gene3D" id="3.10.129.10">
    <property type="entry name" value="Hotdog Thioesterase"/>
    <property type="match status" value="1"/>
</dbReference>
<comment type="caution">
    <text evidence="2">The sequence shown here is derived from an EMBL/GenBank/DDBJ whole genome shotgun (WGS) entry which is preliminary data.</text>
</comment>
<evidence type="ECO:0000259" key="1">
    <source>
        <dbReference type="Pfam" id="PF01575"/>
    </source>
</evidence>
<name>A0A2W5SFJ1_VARPD</name>
<dbReference type="SUPFAM" id="SSF54637">
    <property type="entry name" value="Thioesterase/thiol ester dehydrase-isomerase"/>
    <property type="match status" value="1"/>
</dbReference>
<dbReference type="Proteomes" id="UP000249135">
    <property type="component" value="Unassembled WGS sequence"/>
</dbReference>
<feature type="domain" description="MaoC-like" evidence="1">
    <location>
        <begin position="39"/>
        <end position="138"/>
    </location>
</feature>
<dbReference type="PANTHER" id="PTHR43664:SF1">
    <property type="entry name" value="BETA-METHYLMALYL-COA DEHYDRATASE"/>
    <property type="match status" value="1"/>
</dbReference>
<dbReference type="InterPro" id="IPR052342">
    <property type="entry name" value="MCH/BMMD"/>
</dbReference>
<evidence type="ECO:0000313" key="2">
    <source>
        <dbReference type="EMBL" id="PZQ78333.1"/>
    </source>
</evidence>
<organism evidence="2 3">
    <name type="scientific">Variovorax paradoxus</name>
    <dbReference type="NCBI Taxonomy" id="34073"/>
    <lineage>
        <taxon>Bacteria</taxon>
        <taxon>Pseudomonadati</taxon>
        <taxon>Pseudomonadota</taxon>
        <taxon>Betaproteobacteria</taxon>
        <taxon>Burkholderiales</taxon>
        <taxon>Comamonadaceae</taxon>
        <taxon>Variovorax</taxon>
    </lineage>
</organism>
<dbReference type="InterPro" id="IPR002539">
    <property type="entry name" value="MaoC-like_dom"/>
</dbReference>
<dbReference type="PANTHER" id="PTHR43664">
    <property type="entry name" value="MONOAMINE OXIDASE-RELATED"/>
    <property type="match status" value="1"/>
</dbReference>
<dbReference type="EMBL" id="QFPP01000002">
    <property type="protein sequence ID" value="PZQ78333.1"/>
    <property type="molecule type" value="Genomic_DNA"/>
</dbReference>
<accession>A0A2W5SFJ1</accession>
<dbReference type="CDD" id="cd03449">
    <property type="entry name" value="R_hydratase"/>
    <property type="match status" value="1"/>
</dbReference>
<sequence>MAGAAGRQHRTTQEQKDHLVKLEYFQSATGRFEDIEVGTTLYFTKTVSETDVYLFSGITGDFSPNHVDEEYMKEGRYGERLAHGALLVGFISAASSRMRVGRTVSLGYDRVRFTGPVRFGDTITTKYEITELDHQKKRIFNQCTCTNQRGEVVGSAIHLRAFVD</sequence>
<evidence type="ECO:0000313" key="3">
    <source>
        <dbReference type="Proteomes" id="UP000249135"/>
    </source>
</evidence>